<proteinExistence type="inferred from homology"/>
<reference evidence="16" key="3">
    <citation type="submission" date="2015-06" db="UniProtKB">
        <authorList>
            <consortium name="EnsemblMetazoa"/>
        </authorList>
    </citation>
    <scope>IDENTIFICATION</scope>
</reference>
<evidence type="ECO:0000313" key="17">
    <source>
        <dbReference type="Proteomes" id="UP000014760"/>
    </source>
</evidence>
<dbReference type="OrthoDB" id="427096at2759"/>
<dbReference type="Pfam" id="PF17039">
    <property type="entry name" value="Glyco_tran_10_N"/>
    <property type="match status" value="1"/>
</dbReference>
<comment type="subcellular location">
    <subcellularLocation>
        <location evidence="1">Golgi apparatus membrane</location>
        <topology evidence="1">Single-pass type II membrane protein</topology>
    </subcellularLocation>
    <subcellularLocation>
        <location evidence="12">Golgi apparatus</location>
        <location evidence="12">Golgi stack membrane</location>
        <topology evidence="12">Single-pass type II membrane protein</topology>
    </subcellularLocation>
</comment>
<keyword evidence="11" id="KW-0325">Glycoprotein</keyword>
<keyword evidence="8 12" id="KW-1133">Transmembrane helix</keyword>
<dbReference type="EnsemblMetazoa" id="CapteT203169">
    <property type="protein sequence ID" value="CapteP203169"/>
    <property type="gene ID" value="CapteG203169"/>
</dbReference>
<evidence type="ECO:0000256" key="2">
    <source>
        <dbReference type="ARBA" id="ARBA00004922"/>
    </source>
</evidence>
<evidence type="ECO:0000256" key="4">
    <source>
        <dbReference type="ARBA" id="ARBA00022676"/>
    </source>
</evidence>
<evidence type="ECO:0000256" key="9">
    <source>
        <dbReference type="ARBA" id="ARBA00023034"/>
    </source>
</evidence>
<keyword evidence="17" id="KW-1185">Reference proteome</keyword>
<evidence type="ECO:0000259" key="13">
    <source>
        <dbReference type="Pfam" id="PF00852"/>
    </source>
</evidence>
<evidence type="ECO:0000256" key="1">
    <source>
        <dbReference type="ARBA" id="ARBA00004323"/>
    </source>
</evidence>
<dbReference type="EMBL" id="KB304646">
    <property type="protein sequence ID" value="ELU01801.1"/>
    <property type="molecule type" value="Genomic_DNA"/>
</dbReference>
<dbReference type="GO" id="GO:0008417">
    <property type="term" value="F:fucosyltransferase activity"/>
    <property type="evidence" value="ECO:0007669"/>
    <property type="project" value="InterPro"/>
</dbReference>
<evidence type="ECO:0000256" key="11">
    <source>
        <dbReference type="ARBA" id="ARBA00023180"/>
    </source>
</evidence>
<keyword evidence="10 12" id="KW-0472">Membrane</keyword>
<keyword evidence="4 12" id="KW-0328">Glycosyltransferase</keyword>
<dbReference type="InterPro" id="IPR031481">
    <property type="entry name" value="Glyco_tran_10_N"/>
</dbReference>
<evidence type="ECO:0000256" key="6">
    <source>
        <dbReference type="ARBA" id="ARBA00022692"/>
    </source>
</evidence>
<evidence type="ECO:0000256" key="8">
    <source>
        <dbReference type="ARBA" id="ARBA00022989"/>
    </source>
</evidence>
<feature type="domain" description="Fucosyltransferase N-terminal" evidence="14">
    <location>
        <begin position="113"/>
        <end position="207"/>
    </location>
</feature>
<dbReference type="Pfam" id="PF00852">
    <property type="entry name" value="Glyco_transf_10"/>
    <property type="match status" value="1"/>
</dbReference>
<dbReference type="Gene3D" id="3.40.50.11660">
    <property type="entry name" value="Glycosyl transferase family 10, C-terminal domain"/>
    <property type="match status" value="1"/>
</dbReference>
<comment type="similarity">
    <text evidence="3 12">Belongs to the glycosyltransferase 10 family.</text>
</comment>
<reference evidence="17" key="1">
    <citation type="submission" date="2012-12" db="EMBL/GenBank/DDBJ databases">
        <authorList>
            <person name="Hellsten U."/>
            <person name="Grimwood J."/>
            <person name="Chapman J.A."/>
            <person name="Shapiro H."/>
            <person name="Aerts A."/>
            <person name="Otillar R.P."/>
            <person name="Terry A.Y."/>
            <person name="Boore J.L."/>
            <person name="Simakov O."/>
            <person name="Marletaz F."/>
            <person name="Cho S.-J."/>
            <person name="Edsinger-Gonzales E."/>
            <person name="Havlak P."/>
            <person name="Kuo D.-H."/>
            <person name="Larsson T."/>
            <person name="Lv J."/>
            <person name="Arendt D."/>
            <person name="Savage R."/>
            <person name="Osoegawa K."/>
            <person name="de Jong P."/>
            <person name="Lindberg D.R."/>
            <person name="Seaver E.C."/>
            <person name="Weisblat D.A."/>
            <person name="Putnam N.H."/>
            <person name="Grigoriev I.V."/>
            <person name="Rokhsar D.S."/>
        </authorList>
    </citation>
    <scope>NUCLEOTIDE SEQUENCE</scope>
    <source>
        <strain evidence="17">I ESC-2004</strain>
    </source>
</reference>
<dbReference type="InterPro" id="IPR038577">
    <property type="entry name" value="GT10-like_C_sf"/>
</dbReference>
<dbReference type="EC" id="2.4.1.-" evidence="12"/>
<evidence type="ECO:0000256" key="10">
    <source>
        <dbReference type="ARBA" id="ARBA00023136"/>
    </source>
</evidence>
<gene>
    <name evidence="15" type="ORF">CAPTEDRAFT_203169</name>
</gene>
<feature type="transmembrane region" description="Helical" evidence="12">
    <location>
        <begin position="12"/>
        <end position="34"/>
    </location>
</feature>
<dbReference type="Proteomes" id="UP000014760">
    <property type="component" value="Unassembled WGS sequence"/>
</dbReference>
<evidence type="ECO:0000313" key="15">
    <source>
        <dbReference type="EMBL" id="ELU01801.1"/>
    </source>
</evidence>
<dbReference type="PANTHER" id="PTHR48438:SF1">
    <property type="entry name" value="ALPHA-(1,3)-FUCOSYLTRANSFERASE C-RELATED"/>
    <property type="match status" value="1"/>
</dbReference>
<evidence type="ECO:0000313" key="16">
    <source>
        <dbReference type="EnsemblMetazoa" id="CapteP203169"/>
    </source>
</evidence>
<keyword evidence="6 12" id="KW-0812">Transmembrane</keyword>
<name>R7U6M9_CAPTE</name>
<dbReference type="UniPathway" id="UPA00378"/>
<dbReference type="GO" id="GO:0000139">
    <property type="term" value="C:Golgi membrane"/>
    <property type="evidence" value="ECO:0007669"/>
    <property type="project" value="UniProtKB-SubCell"/>
</dbReference>
<dbReference type="HOGENOM" id="CLU_523008_0_0_1"/>
<accession>R7U6M9</accession>
<evidence type="ECO:0000256" key="12">
    <source>
        <dbReference type="RuleBase" id="RU003832"/>
    </source>
</evidence>
<dbReference type="SUPFAM" id="SSF53756">
    <property type="entry name" value="UDP-Glycosyltransferase/glycogen phosphorylase"/>
    <property type="match status" value="1"/>
</dbReference>
<keyword evidence="7" id="KW-0735">Signal-anchor</keyword>
<dbReference type="PANTHER" id="PTHR48438">
    <property type="entry name" value="ALPHA-(1,3)-FUCOSYLTRANSFERASE C-RELATED"/>
    <property type="match status" value="1"/>
</dbReference>
<keyword evidence="5 12" id="KW-0808">Transferase</keyword>
<dbReference type="InterPro" id="IPR001503">
    <property type="entry name" value="Glyco_trans_10"/>
</dbReference>
<evidence type="ECO:0000256" key="3">
    <source>
        <dbReference type="ARBA" id="ARBA00008919"/>
    </source>
</evidence>
<dbReference type="InterPro" id="IPR055270">
    <property type="entry name" value="Glyco_tran_10_C"/>
</dbReference>
<dbReference type="GO" id="GO:0032580">
    <property type="term" value="C:Golgi cisterna membrane"/>
    <property type="evidence" value="ECO:0007669"/>
    <property type="project" value="UniProtKB-SubCell"/>
</dbReference>
<evidence type="ECO:0000256" key="5">
    <source>
        <dbReference type="ARBA" id="ARBA00022679"/>
    </source>
</evidence>
<organism evidence="15">
    <name type="scientific">Capitella teleta</name>
    <name type="common">Polychaete worm</name>
    <dbReference type="NCBI Taxonomy" id="283909"/>
    <lineage>
        <taxon>Eukaryota</taxon>
        <taxon>Metazoa</taxon>
        <taxon>Spiralia</taxon>
        <taxon>Lophotrochozoa</taxon>
        <taxon>Annelida</taxon>
        <taxon>Polychaeta</taxon>
        <taxon>Sedentaria</taxon>
        <taxon>Scolecida</taxon>
        <taxon>Capitellidae</taxon>
        <taxon>Capitella</taxon>
    </lineage>
</organism>
<evidence type="ECO:0000259" key="14">
    <source>
        <dbReference type="Pfam" id="PF17039"/>
    </source>
</evidence>
<evidence type="ECO:0000256" key="7">
    <source>
        <dbReference type="ARBA" id="ARBA00022968"/>
    </source>
</evidence>
<reference evidence="15 17" key="2">
    <citation type="journal article" date="2013" name="Nature">
        <title>Insights into bilaterian evolution from three spiralian genomes.</title>
        <authorList>
            <person name="Simakov O."/>
            <person name="Marletaz F."/>
            <person name="Cho S.J."/>
            <person name="Edsinger-Gonzales E."/>
            <person name="Havlak P."/>
            <person name="Hellsten U."/>
            <person name="Kuo D.H."/>
            <person name="Larsson T."/>
            <person name="Lv J."/>
            <person name="Arendt D."/>
            <person name="Savage R."/>
            <person name="Osoegawa K."/>
            <person name="de Jong P."/>
            <person name="Grimwood J."/>
            <person name="Chapman J.A."/>
            <person name="Shapiro H."/>
            <person name="Aerts A."/>
            <person name="Otillar R.P."/>
            <person name="Terry A.Y."/>
            <person name="Boore J.L."/>
            <person name="Grigoriev I.V."/>
            <person name="Lindberg D.R."/>
            <person name="Seaver E.C."/>
            <person name="Weisblat D.A."/>
            <person name="Putnam N.H."/>
            <person name="Rokhsar D.S."/>
        </authorList>
    </citation>
    <scope>NUCLEOTIDE SEQUENCE</scope>
    <source>
        <strain evidence="15 17">I ESC-2004</strain>
    </source>
</reference>
<dbReference type="OMA" id="FACHIVN"/>
<protein>
    <recommendedName>
        <fullName evidence="12">Fucosyltransferase</fullName>
        <ecNumber evidence="12">2.4.1.-</ecNumber>
    </recommendedName>
</protein>
<dbReference type="EMBL" id="AMQN01009113">
    <property type="status" value="NOT_ANNOTATED_CDS"/>
    <property type="molecule type" value="Genomic_DNA"/>
</dbReference>
<feature type="domain" description="Fucosyltransferase C-terminal" evidence="13">
    <location>
        <begin position="232"/>
        <end position="407"/>
    </location>
</feature>
<comment type="pathway">
    <text evidence="2">Protein modification; protein glycosylation.</text>
</comment>
<sequence length="521" mass="59523">MPLAFCWRGCRCLRLLVLLVLQVGLVYVILHHVLRGRTTQKAIKSYLKFPDPHAIEKEAFEHAVQRALEDEKAILTLVESEESDQDWELKPKDHEEVLYIASWGNSPRGYQHWFPQGQVAFRKCPRLKPWMKCSYTTKPSDIGFAHAVLLSAQHLSPVALPSIRLYNQKWIFHSDDPPPKIWDRVNLNSFRKVFNITATYLPDSDLRLTTSMITCKAKRGWRIPPNDLSIGKTGQAVMIADRCHTHSHRERYIDELREHNISVDVLGACGHIRCEQREQKKYQACLENILNTEYRFLLVFEETLCQGVISELLVATWKLNIIPVVLGVADYANHIPIGSYVDIRDYNDVGKVAKRLATITENAAEYNDHIHTKWSHDCHVPSFREFPCNLCRYLHENKERSQILPHVGSFFGMRERCQAPSVFYHGVADSLVNTRTKALQIDGIHNKLVAKGRSRPVELVTMTMADHEPPTPLGMKRESAALPHGFGETNVVVERSPNGSYVRALPGNPAHMQPAERTNLL</sequence>
<keyword evidence="9 12" id="KW-0333">Golgi apparatus</keyword>
<dbReference type="AlphaFoldDB" id="R7U6M9"/>